<proteinExistence type="predicted"/>
<reference evidence="1" key="1">
    <citation type="submission" date="2018-02" db="EMBL/GenBank/DDBJ databases">
        <authorList>
            <person name="Cohen D.B."/>
            <person name="Kent A.D."/>
        </authorList>
    </citation>
    <scope>NUCLEOTIDE SEQUENCE</scope>
</reference>
<accession>A0A2N9HJ81</accession>
<organism evidence="1">
    <name type="scientific">Fagus sylvatica</name>
    <name type="common">Beechnut</name>
    <dbReference type="NCBI Taxonomy" id="28930"/>
    <lineage>
        <taxon>Eukaryota</taxon>
        <taxon>Viridiplantae</taxon>
        <taxon>Streptophyta</taxon>
        <taxon>Embryophyta</taxon>
        <taxon>Tracheophyta</taxon>
        <taxon>Spermatophyta</taxon>
        <taxon>Magnoliopsida</taxon>
        <taxon>eudicotyledons</taxon>
        <taxon>Gunneridae</taxon>
        <taxon>Pentapetalae</taxon>
        <taxon>rosids</taxon>
        <taxon>fabids</taxon>
        <taxon>Fagales</taxon>
        <taxon>Fagaceae</taxon>
        <taxon>Fagus</taxon>
    </lineage>
</organism>
<name>A0A2N9HJ81_FAGSY</name>
<dbReference type="AlphaFoldDB" id="A0A2N9HJ81"/>
<sequence>MVCDLLSAWWWSRVIKPWVWLWGCQSQLGWWFAILSRRGGRAVGVVVGLPISAWVVVCDLVSAWWWSRGCGCGVADLGLGVVVCDLVSTWWWSRGCGCGVAGGLRREARNEEREKKFK</sequence>
<dbReference type="EMBL" id="OIVN01003513">
    <property type="protein sequence ID" value="SPD11770.1"/>
    <property type="molecule type" value="Genomic_DNA"/>
</dbReference>
<protein>
    <submittedName>
        <fullName evidence="1">Uncharacterized protein</fullName>
    </submittedName>
</protein>
<evidence type="ECO:0000313" key="1">
    <source>
        <dbReference type="EMBL" id="SPD11770.1"/>
    </source>
</evidence>
<gene>
    <name evidence="1" type="ORF">FSB_LOCUS39652</name>
</gene>